<dbReference type="InterPro" id="IPR024096">
    <property type="entry name" value="NO_sig/Golgi_transp_ligand-bd"/>
</dbReference>
<gene>
    <name evidence="9" type="ORF">A3770_14p73310</name>
</gene>
<reference evidence="9 10" key="1">
    <citation type="submission" date="2018-07" db="EMBL/GenBank/DDBJ databases">
        <title>The complete nuclear genome of the prasinophyte Chloropicon primus (CCMP1205).</title>
        <authorList>
            <person name="Pombert J.-F."/>
            <person name="Otis C."/>
            <person name="Turmel M."/>
            <person name="Lemieux C."/>
        </authorList>
    </citation>
    <scope>NUCLEOTIDE SEQUENCE [LARGE SCALE GENOMIC DNA]</scope>
    <source>
        <strain evidence="9 10">CCMP1205</strain>
    </source>
</reference>
<dbReference type="GO" id="GO:0048193">
    <property type="term" value="P:Golgi vesicle transport"/>
    <property type="evidence" value="ECO:0007669"/>
    <property type="project" value="InterPro"/>
</dbReference>
<keyword evidence="7 8" id="KW-0333">Golgi apparatus</keyword>
<dbReference type="STRING" id="1764295.A0A5B8MW80"/>
<proteinExistence type="inferred from homology"/>
<dbReference type="FunFam" id="3.30.1380.20:FF:000001">
    <property type="entry name" value="Trafficking protein particle complex subunit BET3"/>
    <property type="match status" value="1"/>
</dbReference>
<dbReference type="CDD" id="cd14942">
    <property type="entry name" value="TRAPPC3_bet3"/>
    <property type="match status" value="1"/>
</dbReference>
<dbReference type="Proteomes" id="UP000316726">
    <property type="component" value="Chromosome 14"/>
</dbReference>
<dbReference type="GO" id="GO:0016236">
    <property type="term" value="P:macroautophagy"/>
    <property type="evidence" value="ECO:0007669"/>
    <property type="project" value="UniProtKB-ARBA"/>
</dbReference>
<keyword evidence="10" id="KW-1185">Reference proteome</keyword>
<accession>A0A5B8MW80</accession>
<evidence type="ECO:0000256" key="8">
    <source>
        <dbReference type="PIRNR" id="PIRNR018293"/>
    </source>
</evidence>
<comment type="subcellular location">
    <subcellularLocation>
        <location evidence="2">Endoplasmic reticulum</location>
    </subcellularLocation>
    <subcellularLocation>
        <location evidence="1 8">Golgi apparatus</location>
        <location evidence="1 8">cis-Golgi network</location>
    </subcellularLocation>
</comment>
<sequence>MSSKGKVASSVAGERINSELFTLTYGALVRHLLLDLESPEEVNKQLDRMGQNIGVRLVDDFLAKTNTTRCRNFKEAVKTIADTGFKMFLGIDAKVTQIGDKECKMVLNDNPLIDFVELPEKLEPLSYCNLLCGVIRGALEQVSMKVEVLISKDPLKGDERFELHMKLLEYINEEYPFADD</sequence>
<evidence type="ECO:0000256" key="3">
    <source>
        <dbReference type="ARBA" id="ARBA00006218"/>
    </source>
</evidence>
<dbReference type="EMBL" id="CP031047">
    <property type="protein sequence ID" value="QDZ24813.1"/>
    <property type="molecule type" value="Genomic_DNA"/>
</dbReference>
<organism evidence="9 10">
    <name type="scientific">Chloropicon primus</name>
    <dbReference type="NCBI Taxonomy" id="1764295"/>
    <lineage>
        <taxon>Eukaryota</taxon>
        <taxon>Viridiplantae</taxon>
        <taxon>Chlorophyta</taxon>
        <taxon>Chloropicophyceae</taxon>
        <taxon>Chloropicales</taxon>
        <taxon>Chloropicaceae</taxon>
        <taxon>Chloropicon</taxon>
    </lineage>
</organism>
<comment type="function">
    <text evidence="8">May play a role in vesicular transport from endoplasmic reticulum to Golgi.</text>
</comment>
<evidence type="ECO:0000256" key="2">
    <source>
        <dbReference type="ARBA" id="ARBA00004240"/>
    </source>
</evidence>
<evidence type="ECO:0000256" key="5">
    <source>
        <dbReference type="ARBA" id="ARBA00022824"/>
    </source>
</evidence>
<name>A0A5B8MW80_9CHLO</name>
<keyword evidence="4 8" id="KW-0813">Transport</keyword>
<evidence type="ECO:0000256" key="6">
    <source>
        <dbReference type="ARBA" id="ARBA00022892"/>
    </source>
</evidence>
<comment type="similarity">
    <text evidence="3 8">Belongs to the TRAPP small subunits family. BET3 subfamily.</text>
</comment>
<evidence type="ECO:0000256" key="1">
    <source>
        <dbReference type="ARBA" id="ARBA00004222"/>
    </source>
</evidence>
<dbReference type="GO" id="GO:0030008">
    <property type="term" value="C:TRAPP complex"/>
    <property type="evidence" value="ECO:0007669"/>
    <property type="project" value="InterPro"/>
</dbReference>
<dbReference type="GO" id="GO:0005794">
    <property type="term" value="C:Golgi apparatus"/>
    <property type="evidence" value="ECO:0007669"/>
    <property type="project" value="UniProtKB-SubCell"/>
</dbReference>
<evidence type="ECO:0000256" key="7">
    <source>
        <dbReference type="ARBA" id="ARBA00023034"/>
    </source>
</evidence>
<dbReference type="Gene3D" id="3.30.1380.20">
    <property type="entry name" value="Trafficking protein particle complex subunit 3"/>
    <property type="match status" value="1"/>
</dbReference>
<dbReference type="PIRSF" id="PIRSF018293">
    <property type="entry name" value="TRAPP_I_complex_Bet3"/>
    <property type="match status" value="1"/>
</dbReference>
<evidence type="ECO:0000313" key="10">
    <source>
        <dbReference type="Proteomes" id="UP000316726"/>
    </source>
</evidence>
<dbReference type="SUPFAM" id="SSF111126">
    <property type="entry name" value="Ligand-binding domain in the NO signalling and Golgi transport"/>
    <property type="match status" value="1"/>
</dbReference>
<dbReference type="GO" id="GO:0005783">
    <property type="term" value="C:endoplasmic reticulum"/>
    <property type="evidence" value="ECO:0007669"/>
    <property type="project" value="UniProtKB-SubCell"/>
</dbReference>
<dbReference type="AlphaFoldDB" id="A0A5B8MW80"/>
<dbReference type="PANTHER" id="PTHR13048">
    <property type="entry name" value="TRAFFICKING PROTEIN PARTICLE COMPLEX SUBUNIT 3"/>
    <property type="match status" value="1"/>
</dbReference>
<dbReference type="InterPro" id="IPR016721">
    <property type="entry name" value="Bet3"/>
</dbReference>
<protein>
    <recommendedName>
        <fullName evidence="8">Trafficking protein particle complex subunit</fullName>
    </recommendedName>
</protein>
<keyword evidence="5" id="KW-0256">Endoplasmic reticulum</keyword>
<evidence type="ECO:0000313" key="9">
    <source>
        <dbReference type="EMBL" id="QDZ24813.1"/>
    </source>
</evidence>
<comment type="subunit">
    <text evidence="8">Homodimer.</text>
</comment>
<evidence type="ECO:0000256" key="4">
    <source>
        <dbReference type="ARBA" id="ARBA00022448"/>
    </source>
</evidence>
<keyword evidence="6 8" id="KW-0931">ER-Golgi transport</keyword>
<dbReference type="InterPro" id="IPR007194">
    <property type="entry name" value="TRAPP_component"/>
</dbReference>
<dbReference type="Pfam" id="PF04051">
    <property type="entry name" value="TRAPP"/>
    <property type="match status" value="1"/>
</dbReference>
<dbReference type="OrthoDB" id="10262857at2759"/>